<reference evidence="1" key="1">
    <citation type="submission" date="2023-04" db="EMBL/GenBank/DDBJ databases">
        <title>Phytophthora fragariaefolia NBRC 109709.</title>
        <authorList>
            <person name="Ichikawa N."/>
            <person name="Sato H."/>
            <person name="Tonouchi N."/>
        </authorList>
    </citation>
    <scope>NUCLEOTIDE SEQUENCE</scope>
    <source>
        <strain evidence="1">NBRC 109709</strain>
    </source>
</reference>
<sequence length="101" mass="11515">MELLLYLVDYKANSVTGVKINIELLAIGTSTMALSQYFWCRYSVNARMKPSLSHFPDLNRYSPAEVKSKPMLGTFRYDQVMRISSAARMTSEWLSTTSFTS</sequence>
<proteinExistence type="predicted"/>
<name>A0A9W6YLM1_9STRA</name>
<protein>
    <submittedName>
        <fullName evidence="1">Unnamed protein product</fullName>
    </submittedName>
</protein>
<accession>A0A9W6YLM1</accession>
<gene>
    <name evidence="1" type="ORF">Pfra01_002861300</name>
</gene>
<organism evidence="1 2">
    <name type="scientific">Phytophthora fragariaefolia</name>
    <dbReference type="NCBI Taxonomy" id="1490495"/>
    <lineage>
        <taxon>Eukaryota</taxon>
        <taxon>Sar</taxon>
        <taxon>Stramenopiles</taxon>
        <taxon>Oomycota</taxon>
        <taxon>Peronosporomycetes</taxon>
        <taxon>Peronosporales</taxon>
        <taxon>Peronosporaceae</taxon>
        <taxon>Phytophthora</taxon>
    </lineage>
</organism>
<keyword evidence="2" id="KW-1185">Reference proteome</keyword>
<dbReference type="EMBL" id="BSXT01010491">
    <property type="protein sequence ID" value="GMF80185.1"/>
    <property type="molecule type" value="Genomic_DNA"/>
</dbReference>
<evidence type="ECO:0000313" key="1">
    <source>
        <dbReference type="EMBL" id="GMF80185.1"/>
    </source>
</evidence>
<evidence type="ECO:0000313" key="2">
    <source>
        <dbReference type="Proteomes" id="UP001165121"/>
    </source>
</evidence>
<dbReference type="Proteomes" id="UP001165121">
    <property type="component" value="Unassembled WGS sequence"/>
</dbReference>
<comment type="caution">
    <text evidence="1">The sequence shown here is derived from an EMBL/GenBank/DDBJ whole genome shotgun (WGS) entry which is preliminary data.</text>
</comment>
<dbReference type="AlphaFoldDB" id="A0A9W6YLM1"/>